<evidence type="ECO:0000256" key="1">
    <source>
        <dbReference type="SAM" id="Phobius"/>
    </source>
</evidence>
<feature type="transmembrane region" description="Helical" evidence="1">
    <location>
        <begin position="170"/>
        <end position="193"/>
    </location>
</feature>
<keyword evidence="1" id="KW-0472">Membrane</keyword>
<reference evidence="2 3" key="1">
    <citation type="submission" date="2016-07" db="EMBL/GenBank/DDBJ databases">
        <title>Genomic analysis of zinc-resistant bacterium Mucilaginibacter pedocola TBZ30.</title>
        <authorList>
            <person name="Huang J."/>
            <person name="Tang J."/>
        </authorList>
    </citation>
    <scope>NUCLEOTIDE SEQUENCE [LARGE SCALE GENOMIC DNA]</scope>
    <source>
        <strain evidence="2 3">TBZ30</strain>
    </source>
</reference>
<keyword evidence="3" id="KW-1185">Reference proteome</keyword>
<feature type="transmembrane region" description="Helical" evidence="1">
    <location>
        <begin position="131"/>
        <end position="150"/>
    </location>
</feature>
<protein>
    <submittedName>
        <fullName evidence="2">Uncharacterized protein</fullName>
    </submittedName>
</protein>
<organism evidence="2 3">
    <name type="scientific">Mucilaginibacter pedocola</name>
    <dbReference type="NCBI Taxonomy" id="1792845"/>
    <lineage>
        <taxon>Bacteria</taxon>
        <taxon>Pseudomonadati</taxon>
        <taxon>Bacteroidota</taxon>
        <taxon>Sphingobacteriia</taxon>
        <taxon>Sphingobacteriales</taxon>
        <taxon>Sphingobacteriaceae</taxon>
        <taxon>Mucilaginibacter</taxon>
    </lineage>
</organism>
<feature type="transmembrane region" description="Helical" evidence="1">
    <location>
        <begin position="199"/>
        <end position="215"/>
    </location>
</feature>
<evidence type="ECO:0000313" key="2">
    <source>
        <dbReference type="EMBL" id="OOQ60454.1"/>
    </source>
</evidence>
<feature type="transmembrane region" description="Helical" evidence="1">
    <location>
        <begin position="54"/>
        <end position="73"/>
    </location>
</feature>
<evidence type="ECO:0000313" key="3">
    <source>
        <dbReference type="Proteomes" id="UP000189739"/>
    </source>
</evidence>
<dbReference type="Proteomes" id="UP000189739">
    <property type="component" value="Unassembled WGS sequence"/>
</dbReference>
<feature type="transmembrane region" description="Helical" evidence="1">
    <location>
        <begin position="235"/>
        <end position="254"/>
    </location>
</feature>
<gene>
    <name evidence="2" type="ORF">BC343_24465</name>
</gene>
<comment type="caution">
    <text evidence="2">The sequence shown here is derived from an EMBL/GenBank/DDBJ whole genome shotgun (WGS) entry which is preliminary data.</text>
</comment>
<name>A0A1S9PHL8_9SPHI</name>
<dbReference type="OrthoDB" id="894278at2"/>
<feature type="transmembrane region" description="Helical" evidence="1">
    <location>
        <begin position="89"/>
        <end position="111"/>
    </location>
</feature>
<dbReference type="EMBL" id="MBTF01000006">
    <property type="protein sequence ID" value="OOQ60454.1"/>
    <property type="molecule type" value="Genomic_DNA"/>
</dbReference>
<feature type="transmembrane region" description="Helical" evidence="1">
    <location>
        <begin position="12"/>
        <end position="34"/>
    </location>
</feature>
<keyword evidence="1" id="KW-0812">Transmembrane</keyword>
<sequence>MLLPRICKLIGRILLFPVSFVCFCVQFGHFVIPFLDFHKQAGEAGIFLSRTYDFSDEASVTLLVAVLVLIAFSKRKNETALTTTARLHAFYWAAVITWLSTGLYFIIINFFELIDAPSRWLDFFFQISNLFVAYNVFIPIIIFFPIFGYFRRRALKGLPLKQLYLLPYPYLNLAGKYATIIFMGIGMVTGLFFASNNNYHVLLTFFPLAIALWLCSKEPNETPELFKLRLQAAQLSLFIHYIAFVLVYWLVYGWDYADALGSSVVASQLIFLVVFYWMRYKATNGVPQTDTV</sequence>
<dbReference type="AlphaFoldDB" id="A0A1S9PHL8"/>
<proteinExistence type="predicted"/>
<keyword evidence="1" id="KW-1133">Transmembrane helix</keyword>
<feature type="transmembrane region" description="Helical" evidence="1">
    <location>
        <begin position="260"/>
        <end position="278"/>
    </location>
</feature>
<accession>A0A1S9PHL8</accession>
<dbReference type="STRING" id="1792845.BC343_24465"/>
<dbReference type="RefSeq" id="WP_078347456.1">
    <property type="nucleotide sequence ID" value="NZ_MBTF01000006.1"/>
</dbReference>